<dbReference type="AlphaFoldDB" id="A0A3M6UFI8"/>
<feature type="non-terminal residue" evidence="1">
    <location>
        <position position="127"/>
    </location>
</feature>
<evidence type="ECO:0000313" key="2">
    <source>
        <dbReference type="Proteomes" id="UP000275408"/>
    </source>
</evidence>
<sequence length="127" mass="14669">MRYRYDLQLWTFLFDNFNFPTSNRKGICNLTYGTDGETPLETGFEKVFPIHGTSSSDTNIHLRYYNHLEVDPLQWTQMTSQQRDAKIKKVFGCILPSRRRDEAITRKLSIGLVDGGLCPHVLVVAEK</sequence>
<reference evidence="1 2" key="1">
    <citation type="journal article" date="2018" name="Sci. Rep.">
        <title>Comparative analysis of the Pocillopora damicornis genome highlights role of immune system in coral evolution.</title>
        <authorList>
            <person name="Cunning R."/>
            <person name="Bay R.A."/>
            <person name="Gillette P."/>
            <person name="Baker A.C."/>
            <person name="Traylor-Knowles N."/>
        </authorList>
    </citation>
    <scope>NUCLEOTIDE SEQUENCE [LARGE SCALE GENOMIC DNA]</scope>
    <source>
        <strain evidence="1">RSMAS</strain>
        <tissue evidence="1">Whole animal</tissue>
    </source>
</reference>
<gene>
    <name evidence="1" type="ORF">pdam_00019920</name>
</gene>
<keyword evidence="2" id="KW-1185">Reference proteome</keyword>
<organism evidence="1 2">
    <name type="scientific">Pocillopora damicornis</name>
    <name type="common">Cauliflower coral</name>
    <name type="synonym">Millepora damicornis</name>
    <dbReference type="NCBI Taxonomy" id="46731"/>
    <lineage>
        <taxon>Eukaryota</taxon>
        <taxon>Metazoa</taxon>
        <taxon>Cnidaria</taxon>
        <taxon>Anthozoa</taxon>
        <taxon>Hexacorallia</taxon>
        <taxon>Scleractinia</taxon>
        <taxon>Astrocoeniina</taxon>
        <taxon>Pocilloporidae</taxon>
        <taxon>Pocillopora</taxon>
    </lineage>
</organism>
<proteinExistence type="predicted"/>
<dbReference type="EMBL" id="RCHS01001639">
    <property type="protein sequence ID" value="RMX52433.1"/>
    <property type="molecule type" value="Genomic_DNA"/>
</dbReference>
<comment type="caution">
    <text evidence="1">The sequence shown here is derived from an EMBL/GenBank/DDBJ whole genome shotgun (WGS) entry which is preliminary data.</text>
</comment>
<accession>A0A3M6UFI8</accession>
<dbReference type="Proteomes" id="UP000275408">
    <property type="component" value="Unassembled WGS sequence"/>
</dbReference>
<evidence type="ECO:0000313" key="1">
    <source>
        <dbReference type="EMBL" id="RMX52433.1"/>
    </source>
</evidence>
<protein>
    <submittedName>
        <fullName evidence="1">Uncharacterized protein</fullName>
    </submittedName>
</protein>
<name>A0A3M6UFI8_POCDA</name>